<feature type="domain" description="Cell wall hydrolase SleB" evidence="2">
    <location>
        <begin position="53"/>
        <end position="151"/>
    </location>
</feature>
<evidence type="ECO:0000313" key="4">
    <source>
        <dbReference type="Proteomes" id="UP001597371"/>
    </source>
</evidence>
<keyword evidence="4" id="KW-1185">Reference proteome</keyword>
<comment type="caution">
    <text evidence="3">The sequence shown here is derived from an EMBL/GenBank/DDBJ whole genome shotgun (WGS) entry which is preliminary data.</text>
</comment>
<protein>
    <submittedName>
        <fullName evidence="3">Cell wall hydrolase</fullName>
    </submittedName>
</protein>
<evidence type="ECO:0000256" key="1">
    <source>
        <dbReference type="SAM" id="SignalP"/>
    </source>
</evidence>
<evidence type="ECO:0000259" key="2">
    <source>
        <dbReference type="Pfam" id="PF07486"/>
    </source>
</evidence>
<accession>A0ABW5CRE5</accession>
<dbReference type="EMBL" id="JBHUIJ010000022">
    <property type="protein sequence ID" value="MFD2238915.1"/>
    <property type="molecule type" value="Genomic_DNA"/>
</dbReference>
<dbReference type="InterPro" id="IPR042047">
    <property type="entry name" value="SleB_dom1"/>
</dbReference>
<keyword evidence="1" id="KW-0732">Signal</keyword>
<proteinExistence type="predicted"/>
<gene>
    <name evidence="3" type="ORF">ACFSKQ_15785</name>
</gene>
<dbReference type="PROSITE" id="PS51257">
    <property type="entry name" value="PROKAR_LIPOPROTEIN"/>
    <property type="match status" value="1"/>
</dbReference>
<feature type="signal peptide" evidence="1">
    <location>
        <begin position="1"/>
        <end position="17"/>
    </location>
</feature>
<dbReference type="GO" id="GO:0016787">
    <property type="term" value="F:hydrolase activity"/>
    <property type="evidence" value="ECO:0007669"/>
    <property type="project" value="UniProtKB-KW"/>
</dbReference>
<reference evidence="4" key="1">
    <citation type="journal article" date="2019" name="Int. J. Syst. Evol. Microbiol.">
        <title>The Global Catalogue of Microorganisms (GCM) 10K type strain sequencing project: providing services to taxonomists for standard genome sequencing and annotation.</title>
        <authorList>
            <consortium name="The Broad Institute Genomics Platform"/>
            <consortium name="The Broad Institute Genome Sequencing Center for Infectious Disease"/>
            <person name="Wu L."/>
            <person name="Ma J."/>
        </authorList>
    </citation>
    <scope>NUCLEOTIDE SEQUENCE [LARGE SCALE GENOMIC DNA]</scope>
    <source>
        <strain evidence="4">ZS-35-S2</strain>
    </source>
</reference>
<evidence type="ECO:0000313" key="3">
    <source>
        <dbReference type="EMBL" id="MFD2238915.1"/>
    </source>
</evidence>
<keyword evidence="3" id="KW-0378">Hydrolase</keyword>
<dbReference type="Pfam" id="PF07486">
    <property type="entry name" value="Hydrolase_2"/>
    <property type="match status" value="1"/>
</dbReference>
<dbReference type="Gene3D" id="1.10.10.2520">
    <property type="entry name" value="Cell wall hydrolase SleB, domain 1"/>
    <property type="match status" value="1"/>
</dbReference>
<dbReference type="RefSeq" id="WP_209737357.1">
    <property type="nucleotide sequence ID" value="NZ_CP072611.1"/>
</dbReference>
<feature type="chain" id="PRO_5045929900" evidence="1">
    <location>
        <begin position="18"/>
        <end position="174"/>
    </location>
</feature>
<organism evidence="3 4">
    <name type="scientific">Aureimonas populi</name>
    <dbReference type="NCBI Taxonomy" id="1701758"/>
    <lineage>
        <taxon>Bacteria</taxon>
        <taxon>Pseudomonadati</taxon>
        <taxon>Pseudomonadota</taxon>
        <taxon>Alphaproteobacteria</taxon>
        <taxon>Hyphomicrobiales</taxon>
        <taxon>Aurantimonadaceae</taxon>
        <taxon>Aureimonas</taxon>
    </lineage>
</organism>
<sequence length="174" mass="18693">MNRLSLAACLVSLAALGACQTSKVEPMAFAPPVDPRSQECLARAMYFESIRSSREGMLAVGSVVMNRVDSEAYPDSVCAVVSQANQFAPGVMTRAMGNGKELAMEVAKDVLSGARHKDVEQSDAMFFHTAGLTFGYGNMNYVAIAGGNAFYERVRRSERKGPLTTQADLRAGRS</sequence>
<dbReference type="InterPro" id="IPR011105">
    <property type="entry name" value="Cell_wall_hydrolase_SleB"/>
</dbReference>
<dbReference type="Proteomes" id="UP001597371">
    <property type="component" value="Unassembled WGS sequence"/>
</dbReference>
<name>A0ABW5CRE5_9HYPH</name>